<dbReference type="AlphaFoldDB" id="A0A4R9JSC4"/>
<dbReference type="Gene3D" id="1.10.10.10">
    <property type="entry name" value="Winged helix-like DNA-binding domain superfamily/Winged helix DNA-binding domain"/>
    <property type="match status" value="1"/>
</dbReference>
<dbReference type="SUPFAM" id="SSF46785">
    <property type="entry name" value="Winged helix' DNA-binding domain"/>
    <property type="match status" value="1"/>
</dbReference>
<dbReference type="EMBL" id="RQGD01000062">
    <property type="protein sequence ID" value="TGL54906.1"/>
    <property type="molecule type" value="Genomic_DNA"/>
</dbReference>
<organism evidence="1 2">
    <name type="scientific">Leptospira ognonensis</name>
    <dbReference type="NCBI Taxonomy" id="2484945"/>
    <lineage>
        <taxon>Bacteria</taxon>
        <taxon>Pseudomonadati</taxon>
        <taxon>Spirochaetota</taxon>
        <taxon>Spirochaetia</taxon>
        <taxon>Leptospirales</taxon>
        <taxon>Leptospiraceae</taxon>
        <taxon>Leptospira</taxon>
    </lineage>
</organism>
<dbReference type="GO" id="GO:0004386">
    <property type="term" value="F:helicase activity"/>
    <property type="evidence" value="ECO:0007669"/>
    <property type="project" value="UniProtKB-KW"/>
</dbReference>
<gene>
    <name evidence="1" type="ORF">EHQ58_18665</name>
</gene>
<dbReference type="InterPro" id="IPR036390">
    <property type="entry name" value="WH_DNA-bd_sf"/>
</dbReference>
<keyword evidence="2" id="KW-1185">Reference proteome</keyword>
<name>A0A4R9JSC4_9LEPT</name>
<comment type="caution">
    <text evidence="1">The sequence shown here is derived from an EMBL/GenBank/DDBJ whole genome shotgun (WGS) entry which is preliminary data.</text>
</comment>
<feature type="non-terminal residue" evidence="1">
    <location>
        <position position="175"/>
    </location>
</feature>
<accession>A0A4R9JSC4</accession>
<protein>
    <submittedName>
        <fullName evidence="1">Helicase</fullName>
    </submittedName>
</protein>
<evidence type="ECO:0000313" key="1">
    <source>
        <dbReference type="EMBL" id="TGL54906.1"/>
    </source>
</evidence>
<keyword evidence="1" id="KW-0547">Nucleotide-binding</keyword>
<sequence>MSQESVLYQELEKLDLNEIKKIATLWNIHKLPGKDKKSTILGLMEVFQSEFYLKGVLEKFSPLQVNIITSILKNKGVMTLGEIARKVNIPPINIEMELNVLRKYYLVYQRKNRERLTNNLDKYHAYEEFVKLIKVETNQKSEKFKFSIEKSLHKATYAEIPTEWKEAIGAKKQDS</sequence>
<keyword evidence="1" id="KW-0067">ATP-binding</keyword>
<dbReference type="InterPro" id="IPR036388">
    <property type="entry name" value="WH-like_DNA-bd_sf"/>
</dbReference>
<reference evidence="1" key="1">
    <citation type="journal article" date="2019" name="PLoS Negl. Trop. Dis.">
        <title>Revisiting the worldwide diversity of Leptospira species in the environment.</title>
        <authorList>
            <person name="Vincent A.T."/>
            <person name="Schiettekatte O."/>
            <person name="Bourhy P."/>
            <person name="Veyrier F.J."/>
            <person name="Picardeau M."/>
        </authorList>
    </citation>
    <scope>NUCLEOTIDE SEQUENCE [LARGE SCALE GENOMIC DNA]</scope>
    <source>
        <strain evidence="1">201702476</strain>
    </source>
</reference>
<evidence type="ECO:0000313" key="2">
    <source>
        <dbReference type="Proteomes" id="UP000297693"/>
    </source>
</evidence>
<keyword evidence="1" id="KW-0347">Helicase</keyword>
<dbReference type="Proteomes" id="UP000297693">
    <property type="component" value="Unassembled WGS sequence"/>
</dbReference>
<keyword evidence="1" id="KW-0378">Hydrolase</keyword>
<proteinExistence type="predicted"/>